<feature type="domain" description="SMC hinge" evidence="7">
    <location>
        <begin position="525"/>
        <end position="642"/>
    </location>
</feature>
<feature type="coiled-coil region" evidence="6">
    <location>
        <begin position="677"/>
        <end position="753"/>
    </location>
</feature>
<dbReference type="PANTHER" id="PTHR43977">
    <property type="entry name" value="STRUCTURAL MAINTENANCE OF CHROMOSOMES PROTEIN 3"/>
    <property type="match status" value="1"/>
</dbReference>
<feature type="coiled-coil region" evidence="6">
    <location>
        <begin position="971"/>
        <end position="1033"/>
    </location>
</feature>
<keyword evidence="3 6" id="KW-0067">ATP-binding</keyword>
<keyword evidence="2 6" id="KW-0547">Nucleotide-binding</keyword>
<dbReference type="InterPro" id="IPR024704">
    <property type="entry name" value="SMC"/>
</dbReference>
<reference evidence="8 9" key="1">
    <citation type="submission" date="2021-06" db="EMBL/GenBank/DDBJ databases">
        <authorList>
            <person name="Sun Q."/>
            <person name="Li D."/>
        </authorList>
    </citation>
    <scope>NUCLEOTIDE SEQUENCE [LARGE SCALE GENOMIC DNA]</scope>
    <source>
        <strain evidence="8 9">MSJ-40</strain>
    </source>
</reference>
<feature type="coiled-coil region" evidence="6">
    <location>
        <begin position="402"/>
        <end position="464"/>
    </location>
</feature>
<dbReference type="EMBL" id="JAHLPM010000004">
    <property type="protein sequence ID" value="MBU5437735.1"/>
    <property type="molecule type" value="Genomic_DNA"/>
</dbReference>
<gene>
    <name evidence="6 8" type="primary">smc</name>
    <name evidence="8" type="ORF">KQI42_06935</name>
</gene>
<sequence length="1192" mass="137798">MHLKKVEIQGFKSFADKTEIEFKEGITAIVGPNGSGKSNVSDAIRWVLGEQSVKTLRGSKMEDIIFSGTSKRKPLGYSEVTITFDNKNGSIPIDYTEVAVTRRMFRSGESEYYINKNSCRLKDVRELFMDTGVGKDGYSIIGQGRIDEILSTRPEDRRHIFEEAAGIVKYKTRKEEAERKLDKTEANLVRIKDLIHELSSQSESLEDQSTRATSFIKLSNRLKELEVNLFIREIERLNLQSKEISKERETLENEIKTMIDEKINIEEKYNFLKSTTEEMDSKIEKIQKEKYQIINQLEKNKNDITLLEEKEKYYQKDLERLEDERKTLDINLNNLEKIKADLIIEKDNTLISFNSLVESYKDKDIELNRIITDLGGKEKIIEGEKNNIINIYNLISDKKSELNSINSFYENMEKRISQLTKEIDLINKDKDLVTNKSKLLEAEEDKIKGKLVSFETKLRELNNQDLENRNNYDLLNKKINENQLNAQGLVSSYNLLKNMEDGYEGYYKSVKGLLLASKKDSSVNEGLIGVIADLIKVEEKYERAIDISLGSNIQNIVTENERDAKKIIDYLKKHNLGRITFLPLNTIKGNTLNINPSDREKFKVLGLGSELVTFNEEYKNIFQYLLGRTVIVENLDYGTKLANKYNYSFRIVTLEGDLINPGGSMTGGSFGKSTGTLINRKYRIEKLEKEIKELSNIQKRLEEERHLQKSTLDNTKEEIIELDSLIKNTNYEIIRIENEKNKCYSEISRLEDTVLKYSNEICSLEEEVLELDGKKEDINYRLSELEKSSLSIKEKVKKLVGNLDEEKNSKEELSKIVTNLKIDINLTENKLESLEEKLSENDKEIHTSGQMIIEKEKLILETQNNIEELVKSKRSIIEVINKLIVLEERVTKELDDLKKDKENFMENFYLEQGRLKEINDKINEIERLKNTLEVKLTRFSVQLENYHKKLLDDYELTYEEAIEYKMDIDNIQDATVEVKKLKGEIKELGSVNLGSIEEFKKLKERLEFITKQQKDLLTAKENLKEVIKDMENKMKVQFIDSFNEIKEKFTEVFTILFDGGKANLVLEDEENILNSGIEINAQPPGKKLQSLTLLSGGEKSLTAVALLFAILQTKPAPFCILDEIDAALDEANISRYTNYLKTFCYNTQFIMITHRKTTMEMSDILYGVTMEEEGVSKLISIKLKDNIDEIAS</sequence>
<dbReference type="Pfam" id="PF06470">
    <property type="entry name" value="SMC_hinge"/>
    <property type="match status" value="1"/>
</dbReference>
<evidence type="ECO:0000313" key="8">
    <source>
        <dbReference type="EMBL" id="MBU5437735.1"/>
    </source>
</evidence>
<keyword evidence="5 6" id="KW-0238">DNA-binding</keyword>
<dbReference type="Proteomes" id="UP000749471">
    <property type="component" value="Unassembled WGS sequence"/>
</dbReference>
<dbReference type="NCBIfam" id="TIGR02168">
    <property type="entry name" value="SMC_prok_B"/>
    <property type="match status" value="1"/>
</dbReference>
<comment type="domain">
    <text evidence="6">Contains large globular domains required for ATP hydrolysis at each terminus and a third globular domain forming a flexible hinge near the middle of the molecule. These domains are separated by coiled-coil structures.</text>
</comment>
<feature type="binding site" evidence="6">
    <location>
        <begin position="32"/>
        <end position="39"/>
    </location>
    <ligand>
        <name>ATP</name>
        <dbReference type="ChEBI" id="CHEBI:30616"/>
    </ligand>
</feature>
<evidence type="ECO:0000256" key="3">
    <source>
        <dbReference type="ARBA" id="ARBA00022840"/>
    </source>
</evidence>
<protein>
    <recommendedName>
        <fullName evidence="6">Chromosome partition protein Smc</fullName>
    </recommendedName>
</protein>
<evidence type="ECO:0000256" key="2">
    <source>
        <dbReference type="ARBA" id="ARBA00022741"/>
    </source>
</evidence>
<evidence type="ECO:0000256" key="4">
    <source>
        <dbReference type="ARBA" id="ARBA00023054"/>
    </source>
</evidence>
<evidence type="ECO:0000256" key="6">
    <source>
        <dbReference type="HAMAP-Rule" id="MF_01894"/>
    </source>
</evidence>
<accession>A0ABS6E492</accession>
<feature type="coiled-coil region" evidence="6">
    <location>
        <begin position="880"/>
        <end position="938"/>
    </location>
</feature>
<organism evidence="8 9">
    <name type="scientific">Tissierella simiarum</name>
    <dbReference type="NCBI Taxonomy" id="2841534"/>
    <lineage>
        <taxon>Bacteria</taxon>
        <taxon>Bacillati</taxon>
        <taxon>Bacillota</taxon>
        <taxon>Tissierellia</taxon>
        <taxon>Tissierellales</taxon>
        <taxon>Tissierellaceae</taxon>
        <taxon>Tissierella</taxon>
    </lineage>
</organism>
<dbReference type="HAMAP" id="MF_01894">
    <property type="entry name" value="Smc_prok"/>
    <property type="match status" value="1"/>
</dbReference>
<comment type="subunit">
    <text evidence="6">Homodimer.</text>
</comment>
<evidence type="ECO:0000259" key="7">
    <source>
        <dbReference type="SMART" id="SM00968"/>
    </source>
</evidence>
<feature type="coiled-coil region" evidence="6">
    <location>
        <begin position="796"/>
        <end position="844"/>
    </location>
</feature>
<evidence type="ECO:0000256" key="5">
    <source>
        <dbReference type="ARBA" id="ARBA00023125"/>
    </source>
</evidence>
<keyword evidence="4 6" id="KW-0175">Coiled coil</keyword>
<comment type="subcellular location">
    <subcellularLocation>
        <location evidence="6">Cytoplasm</location>
    </subcellularLocation>
</comment>
<evidence type="ECO:0000313" key="9">
    <source>
        <dbReference type="Proteomes" id="UP000749471"/>
    </source>
</evidence>
<keyword evidence="9" id="KW-1185">Reference proteome</keyword>
<keyword evidence="1 6" id="KW-0963">Cytoplasm</keyword>
<comment type="caution">
    <text evidence="8">The sequence shown here is derived from an EMBL/GenBank/DDBJ whole genome shotgun (WGS) entry which is preliminary data.</text>
</comment>
<dbReference type="InterPro" id="IPR011890">
    <property type="entry name" value="SMC_prok"/>
</dbReference>
<dbReference type="InterPro" id="IPR010935">
    <property type="entry name" value="SMC_hinge"/>
</dbReference>
<proteinExistence type="inferred from homology"/>
<dbReference type="PIRSF" id="PIRSF005719">
    <property type="entry name" value="SMC"/>
    <property type="match status" value="1"/>
</dbReference>
<comment type="function">
    <text evidence="6">Required for chromosome condensation and partitioning.</text>
</comment>
<dbReference type="Pfam" id="PF02463">
    <property type="entry name" value="SMC_N"/>
    <property type="match status" value="1"/>
</dbReference>
<feature type="coiled-coil region" evidence="6">
    <location>
        <begin position="167"/>
        <end position="208"/>
    </location>
</feature>
<feature type="coiled-coil region" evidence="6">
    <location>
        <begin position="234"/>
        <end position="338"/>
    </location>
</feature>
<dbReference type="CDD" id="cd03278">
    <property type="entry name" value="ABC_SMC_barmotin"/>
    <property type="match status" value="2"/>
</dbReference>
<evidence type="ECO:0000256" key="1">
    <source>
        <dbReference type="ARBA" id="ARBA00022490"/>
    </source>
</evidence>
<comment type="similarity">
    <text evidence="6">Belongs to the SMC family.</text>
</comment>
<dbReference type="InterPro" id="IPR003395">
    <property type="entry name" value="RecF/RecN/SMC_N"/>
</dbReference>
<name>A0ABS6E492_9FIRM</name>
<dbReference type="RefSeq" id="WP_216518111.1">
    <property type="nucleotide sequence ID" value="NZ_JAHLPM010000004.1"/>
</dbReference>
<dbReference type="SMART" id="SM00968">
    <property type="entry name" value="SMC_hinge"/>
    <property type="match status" value="1"/>
</dbReference>